<dbReference type="Pfam" id="PF01926">
    <property type="entry name" value="MMR_HSR1"/>
    <property type="match status" value="1"/>
</dbReference>
<feature type="region of interest" description="G2" evidence="16">
    <location>
        <begin position="162"/>
        <end position="166"/>
    </location>
</feature>
<dbReference type="GO" id="GO:0019843">
    <property type="term" value="F:rRNA binding"/>
    <property type="evidence" value="ECO:0007669"/>
    <property type="project" value="UniProtKB-KW"/>
</dbReference>
<dbReference type="NCBIfam" id="TIGR00231">
    <property type="entry name" value="small_GTP"/>
    <property type="match status" value="1"/>
</dbReference>
<dbReference type="AlphaFoldDB" id="A0A6P9CAL8"/>
<keyword evidence="8" id="KW-0999">Mitochondrion inner membrane</keyword>
<evidence type="ECO:0000256" key="11">
    <source>
        <dbReference type="ARBA" id="ARBA00023128"/>
    </source>
</evidence>
<keyword evidence="5" id="KW-0690">Ribosome biogenesis</keyword>
<dbReference type="KEGG" id="pgut:117669811"/>
<keyword evidence="12 16" id="KW-0342">GTP-binding</keyword>
<dbReference type="OMA" id="WAEVDVI"/>
<feature type="region of interest" description="G1" evidence="16">
    <location>
        <begin position="136"/>
        <end position="143"/>
    </location>
</feature>
<dbReference type="RefSeq" id="XP_034280417.1">
    <property type="nucleotide sequence ID" value="XM_034424526.2"/>
</dbReference>
<keyword evidence="13" id="KW-0472">Membrane</keyword>
<keyword evidence="18" id="KW-0732">Signal</keyword>
<dbReference type="GO" id="GO:0005743">
    <property type="term" value="C:mitochondrial inner membrane"/>
    <property type="evidence" value="ECO:0007669"/>
    <property type="project" value="UniProtKB-SubCell"/>
</dbReference>
<name>A0A6P9CAL8_PANGU</name>
<evidence type="ECO:0000256" key="3">
    <source>
        <dbReference type="ARBA" id="ARBA00007921"/>
    </source>
</evidence>
<dbReference type="CTD" id="26284"/>
<dbReference type="CDD" id="cd04163">
    <property type="entry name" value="Era"/>
    <property type="match status" value="1"/>
</dbReference>
<evidence type="ECO:0000256" key="6">
    <source>
        <dbReference type="ARBA" id="ARBA00022730"/>
    </source>
</evidence>
<protein>
    <recommendedName>
        <fullName evidence="4">GTPase Era, mitochondrial</fullName>
    </recommendedName>
    <alternativeName>
        <fullName evidence="15">ERA-like protein 1</fullName>
    </alternativeName>
</protein>
<dbReference type="InParanoid" id="A0A6P9CAL8"/>
<dbReference type="FunCoup" id="A0A6P9CAL8">
    <property type="interactions" value="579"/>
</dbReference>
<dbReference type="PANTHER" id="PTHR42698">
    <property type="entry name" value="GTPASE ERA"/>
    <property type="match status" value="1"/>
</dbReference>
<dbReference type="InterPro" id="IPR006073">
    <property type="entry name" value="GTP-bd"/>
</dbReference>
<evidence type="ECO:0000259" key="19">
    <source>
        <dbReference type="PROSITE" id="PS51713"/>
    </source>
</evidence>
<feature type="region of interest" description="G4" evidence="16">
    <location>
        <begin position="252"/>
        <end position="255"/>
    </location>
</feature>
<feature type="compositionally biased region" description="Basic and acidic residues" evidence="17">
    <location>
        <begin position="52"/>
        <end position="65"/>
    </location>
</feature>
<dbReference type="Gene3D" id="3.40.50.300">
    <property type="entry name" value="P-loop containing nucleotide triphosphate hydrolases"/>
    <property type="match status" value="1"/>
</dbReference>
<reference evidence="21" key="1">
    <citation type="submission" date="2025-08" db="UniProtKB">
        <authorList>
            <consortium name="RefSeq"/>
        </authorList>
    </citation>
    <scope>IDENTIFICATION</scope>
    <source>
        <tissue evidence="21">Blood</tissue>
    </source>
</reference>
<accession>A0A6P9CAL8</accession>
<comment type="subcellular location">
    <subcellularLocation>
        <location evidence="2">Mitochondrion inner membrane</location>
        <topology evidence="2">Peripheral membrane protein</topology>
    </subcellularLocation>
    <subcellularLocation>
        <location evidence="1">Mitochondrion matrix</location>
    </subcellularLocation>
</comment>
<feature type="domain" description="Era-type G" evidence="19">
    <location>
        <begin position="128"/>
        <end position="351"/>
    </location>
</feature>
<evidence type="ECO:0000256" key="2">
    <source>
        <dbReference type="ARBA" id="ARBA00004637"/>
    </source>
</evidence>
<feature type="region of interest" description="G3" evidence="16">
    <location>
        <begin position="183"/>
        <end position="186"/>
    </location>
</feature>
<keyword evidence="20" id="KW-1185">Reference proteome</keyword>
<evidence type="ECO:0000256" key="8">
    <source>
        <dbReference type="ARBA" id="ARBA00022792"/>
    </source>
</evidence>
<dbReference type="GO" id="GO:0043024">
    <property type="term" value="F:ribosomal small subunit binding"/>
    <property type="evidence" value="ECO:0007669"/>
    <property type="project" value="TreeGrafter"/>
</dbReference>
<dbReference type="HAMAP" id="MF_00367">
    <property type="entry name" value="GTPase_Era"/>
    <property type="match status" value="1"/>
</dbReference>
<dbReference type="PROSITE" id="PS51713">
    <property type="entry name" value="G_ERA"/>
    <property type="match status" value="1"/>
</dbReference>
<dbReference type="SUPFAM" id="SSF52540">
    <property type="entry name" value="P-loop containing nucleoside triphosphate hydrolases"/>
    <property type="match status" value="1"/>
</dbReference>
<evidence type="ECO:0000256" key="14">
    <source>
        <dbReference type="ARBA" id="ARBA00025227"/>
    </source>
</evidence>
<evidence type="ECO:0000256" key="12">
    <source>
        <dbReference type="ARBA" id="ARBA00023134"/>
    </source>
</evidence>
<evidence type="ECO:0000256" key="15">
    <source>
        <dbReference type="ARBA" id="ARBA00030975"/>
    </source>
</evidence>
<proteinExistence type="inferred from homology"/>
<dbReference type="GO" id="GO:0000028">
    <property type="term" value="P:ribosomal small subunit assembly"/>
    <property type="evidence" value="ECO:0007669"/>
    <property type="project" value="TreeGrafter"/>
</dbReference>
<dbReference type="Proteomes" id="UP001652622">
    <property type="component" value="Unplaced"/>
</dbReference>
<gene>
    <name evidence="21" type="primary">ERAL1</name>
</gene>
<keyword evidence="7 16" id="KW-0547">Nucleotide-binding</keyword>
<dbReference type="InterPro" id="IPR027417">
    <property type="entry name" value="P-loop_NTPase"/>
</dbReference>
<keyword evidence="6" id="KW-0699">rRNA-binding</keyword>
<comment type="similarity">
    <text evidence="3 16">Belongs to the TRAFAC class TrmE-Era-EngA-EngB-Septin-like GTPase superfamily. Era GTPase family.</text>
</comment>
<dbReference type="GO" id="GO:0005759">
    <property type="term" value="C:mitochondrial matrix"/>
    <property type="evidence" value="ECO:0007669"/>
    <property type="project" value="UniProtKB-SubCell"/>
</dbReference>
<sequence length="459" mass="49988">MAAAAAALALGWRALGLAARRARLLPAASPRLEPASGRALSLRNSRPPGVKRKQEAARACERPDPPEPPMAAQARPQSRHSALDHLAGIAPGEADPPLGGSAAPPACAFHGDHKYLMSHRPDQPKNPKVLRVAIIGAPNAGKSTLSNQLLGRKILPVSRKVHTTRCNAQGVITAEDTQLIILDTPGLTTAAKGKRHNLEKSMLSDPFNSLNDADLVLVLVDVSDRHTRHQLHPQVLRCLKQFPQVPSLLVLNKVDLVKQKGLLLELVVELTEGAFGGKKLGTRSLYRPPKNPPAEPVGKGPGLASEQENETPEGSKAQKGWAGFREIFMLAALQEEEVDTLKKYLLKLAQPGPWEYHSEVLTSQSPQEICANLIRARLLEHLPHEVPYLVTQKTVLWEEGLAGELQIVQNLEVPKERYVKMLIGQHGQVIGKIATEAGYDLMNAFLCEVQLKLSVQLKE</sequence>
<dbReference type="InterPro" id="IPR005225">
    <property type="entry name" value="Small_GTP-bd"/>
</dbReference>
<dbReference type="PRINTS" id="PR00326">
    <property type="entry name" value="GTP1OBG"/>
</dbReference>
<evidence type="ECO:0000256" key="10">
    <source>
        <dbReference type="ARBA" id="ARBA00022946"/>
    </source>
</evidence>
<feature type="signal peptide" evidence="18">
    <location>
        <begin position="1"/>
        <end position="18"/>
    </location>
</feature>
<organism evidence="20 21">
    <name type="scientific">Pantherophis guttatus</name>
    <name type="common">Corn snake</name>
    <name type="synonym">Elaphe guttata</name>
    <dbReference type="NCBI Taxonomy" id="94885"/>
    <lineage>
        <taxon>Eukaryota</taxon>
        <taxon>Metazoa</taxon>
        <taxon>Chordata</taxon>
        <taxon>Craniata</taxon>
        <taxon>Vertebrata</taxon>
        <taxon>Euteleostomi</taxon>
        <taxon>Lepidosauria</taxon>
        <taxon>Squamata</taxon>
        <taxon>Bifurcata</taxon>
        <taxon>Unidentata</taxon>
        <taxon>Episquamata</taxon>
        <taxon>Toxicofera</taxon>
        <taxon>Serpentes</taxon>
        <taxon>Colubroidea</taxon>
        <taxon>Colubridae</taxon>
        <taxon>Colubrinae</taxon>
        <taxon>Pantherophis</taxon>
    </lineage>
</organism>
<evidence type="ECO:0000256" key="9">
    <source>
        <dbReference type="ARBA" id="ARBA00022884"/>
    </source>
</evidence>
<evidence type="ECO:0000256" key="17">
    <source>
        <dbReference type="SAM" id="MobiDB-lite"/>
    </source>
</evidence>
<evidence type="ECO:0000256" key="13">
    <source>
        <dbReference type="ARBA" id="ARBA00023136"/>
    </source>
</evidence>
<comment type="function">
    <text evidence="14">Probable GTPase that plays a role in the mitochondrial ribosomal small subunit assembly. Specifically binds the 12S mitochondrial rRNA (12S mt-rRNA) to a 33 nucleotide section delineating the 3' terminal stem-loop region. May act as a chaperone that protects the 12S mt-rRNA on the 28S mitoribosomal subunit during ribosomal small subunit assembly.</text>
</comment>
<evidence type="ECO:0000256" key="7">
    <source>
        <dbReference type="ARBA" id="ARBA00022741"/>
    </source>
</evidence>
<dbReference type="PANTHER" id="PTHR42698:SF1">
    <property type="entry name" value="GTPASE ERA, MITOCHONDRIAL"/>
    <property type="match status" value="1"/>
</dbReference>
<dbReference type="CDD" id="cd22534">
    <property type="entry name" value="KH-II_Era"/>
    <property type="match status" value="1"/>
</dbReference>
<feature type="region of interest" description="Disordered" evidence="17">
    <location>
        <begin position="32"/>
        <end position="81"/>
    </location>
</feature>
<dbReference type="Gene3D" id="3.30.300.20">
    <property type="match status" value="1"/>
</dbReference>
<keyword evidence="11" id="KW-0496">Mitochondrion</keyword>
<evidence type="ECO:0000256" key="4">
    <source>
        <dbReference type="ARBA" id="ARBA00019149"/>
    </source>
</evidence>
<dbReference type="InterPro" id="IPR030388">
    <property type="entry name" value="G_ERA_dom"/>
</dbReference>
<dbReference type="InterPro" id="IPR009019">
    <property type="entry name" value="KH_sf_prok-type"/>
</dbReference>
<dbReference type="InterPro" id="IPR005662">
    <property type="entry name" value="GTPase_Era-like"/>
</dbReference>
<keyword evidence="9" id="KW-0694">RNA-binding</keyword>
<feature type="chain" id="PRO_5027595453" description="GTPase Era, mitochondrial" evidence="18">
    <location>
        <begin position="19"/>
        <end position="459"/>
    </location>
</feature>
<evidence type="ECO:0000313" key="20">
    <source>
        <dbReference type="Proteomes" id="UP001652622"/>
    </source>
</evidence>
<dbReference type="SUPFAM" id="SSF54814">
    <property type="entry name" value="Prokaryotic type KH domain (KH-domain type II)"/>
    <property type="match status" value="1"/>
</dbReference>
<dbReference type="InterPro" id="IPR015946">
    <property type="entry name" value="KH_dom-like_a/b"/>
</dbReference>
<evidence type="ECO:0000256" key="5">
    <source>
        <dbReference type="ARBA" id="ARBA00022517"/>
    </source>
</evidence>
<dbReference type="OrthoDB" id="8954335at2759"/>
<evidence type="ECO:0000256" key="1">
    <source>
        <dbReference type="ARBA" id="ARBA00004305"/>
    </source>
</evidence>
<dbReference type="GO" id="GO:0005525">
    <property type="term" value="F:GTP binding"/>
    <property type="evidence" value="ECO:0007669"/>
    <property type="project" value="UniProtKB-UniRule"/>
</dbReference>
<dbReference type="FunFam" id="3.30.300.20:FF:000016">
    <property type="entry name" value="GTPase Era, mitochondrial isoform 1"/>
    <property type="match status" value="1"/>
</dbReference>
<feature type="region of interest" description="G5" evidence="16">
    <location>
        <begin position="330"/>
        <end position="332"/>
    </location>
</feature>
<keyword evidence="10" id="KW-0809">Transit peptide</keyword>
<dbReference type="GeneID" id="117669811"/>
<evidence type="ECO:0000313" key="21">
    <source>
        <dbReference type="RefSeq" id="XP_034280417.1"/>
    </source>
</evidence>
<evidence type="ECO:0000256" key="18">
    <source>
        <dbReference type="SAM" id="SignalP"/>
    </source>
</evidence>
<evidence type="ECO:0000256" key="16">
    <source>
        <dbReference type="PROSITE-ProRule" id="PRU01050"/>
    </source>
</evidence>
<feature type="region of interest" description="Disordered" evidence="17">
    <location>
        <begin position="281"/>
        <end position="318"/>
    </location>
</feature>